<dbReference type="Proteomes" id="UP000222296">
    <property type="component" value="Plasmid pAt"/>
</dbReference>
<dbReference type="Pfam" id="PF12802">
    <property type="entry name" value="MarR_2"/>
    <property type="match status" value="1"/>
</dbReference>
<feature type="domain" description="HTH marR-type" evidence="5">
    <location>
        <begin position="19"/>
        <end position="151"/>
    </location>
</feature>
<reference evidence="6 7" key="1">
    <citation type="journal article" date="2017" name="Genome Announc.">
        <title>Draft Genome Sequence of Agrobacterium tumefaciens Biovar 1 Strain 186, Isolated from Walnut.</title>
        <authorList>
            <person name="Poret-Peterson A.T."/>
            <person name="Bhatnagar S."/>
            <person name="McClean A.E."/>
            <person name="Kluepfel D.A."/>
        </authorList>
    </citation>
    <scope>NUCLEOTIDE SEQUENCE [LARGE SCALE GENOMIC DNA]</scope>
    <source>
        <strain evidence="6 7">186</strain>
    </source>
</reference>
<evidence type="ECO:0000256" key="3">
    <source>
        <dbReference type="ARBA" id="ARBA00023163"/>
    </source>
</evidence>
<protein>
    <submittedName>
        <fullName evidence="6">MarR family transcriptional regulator</fullName>
    </submittedName>
</protein>
<keyword evidence="6" id="KW-0614">Plasmid</keyword>
<evidence type="ECO:0000256" key="1">
    <source>
        <dbReference type="ARBA" id="ARBA00023015"/>
    </source>
</evidence>
<dbReference type="EMBL" id="CP042276">
    <property type="protein sequence ID" value="QDY97727.1"/>
    <property type="molecule type" value="Genomic_DNA"/>
</dbReference>
<dbReference type="InterPro" id="IPR023187">
    <property type="entry name" value="Tscrpt_reg_MarR-type_CS"/>
</dbReference>
<dbReference type="PROSITE" id="PS01117">
    <property type="entry name" value="HTH_MARR_1"/>
    <property type="match status" value="1"/>
</dbReference>
<organism evidence="6 7">
    <name type="scientific">Agrobacterium tumefaciens</name>
    <dbReference type="NCBI Taxonomy" id="358"/>
    <lineage>
        <taxon>Bacteria</taxon>
        <taxon>Pseudomonadati</taxon>
        <taxon>Pseudomonadota</taxon>
        <taxon>Alphaproteobacteria</taxon>
        <taxon>Hyphomicrobiales</taxon>
        <taxon>Rhizobiaceae</taxon>
        <taxon>Rhizobium/Agrobacterium group</taxon>
        <taxon>Agrobacterium</taxon>
        <taxon>Agrobacterium tumefaciens complex</taxon>
    </lineage>
</organism>
<proteinExistence type="predicted"/>
<dbReference type="AlphaFoldDB" id="A0AAP9J964"/>
<dbReference type="PROSITE" id="PS50995">
    <property type="entry name" value="HTH_MARR_2"/>
    <property type="match status" value="1"/>
</dbReference>
<evidence type="ECO:0000259" key="5">
    <source>
        <dbReference type="PROSITE" id="PS50995"/>
    </source>
</evidence>
<evidence type="ECO:0000313" key="6">
    <source>
        <dbReference type="EMBL" id="QDY97727.1"/>
    </source>
</evidence>
<geneLocation type="plasmid" evidence="7">
    <name>pat</name>
</geneLocation>
<dbReference type="GO" id="GO:0003677">
    <property type="term" value="F:DNA binding"/>
    <property type="evidence" value="ECO:0007669"/>
    <property type="project" value="UniProtKB-KW"/>
</dbReference>
<sequence length="174" mass="18897">MSIGETWLPLVSERAYNPVHNVGRALIDAASLMTRAVDRRAQEIGITGPQWVVLIRIGGGIGNTATELCRSLGYDSGAMTRMLDRLVRLGLVRRAPSPRDGRVAALSLTPAGEALYPRLRPIAIEVIDEHLQGFAPEEIEQFMTYLDRVVANGQAARGDRDPDCNLCPSSGDTT</sequence>
<accession>A0AAP9J964</accession>
<gene>
    <name evidence="6" type="ORF">CG010_026665</name>
</gene>
<dbReference type="PRINTS" id="PR00598">
    <property type="entry name" value="HTHMARR"/>
</dbReference>
<dbReference type="SUPFAM" id="SSF46785">
    <property type="entry name" value="Winged helix' DNA-binding domain"/>
    <property type="match status" value="1"/>
</dbReference>
<dbReference type="RefSeq" id="WP_099086495.1">
    <property type="nucleotide sequence ID" value="NZ_CP042276.1"/>
</dbReference>
<dbReference type="InterPro" id="IPR036390">
    <property type="entry name" value="WH_DNA-bd_sf"/>
</dbReference>
<evidence type="ECO:0000313" key="7">
    <source>
        <dbReference type="Proteomes" id="UP000222296"/>
    </source>
</evidence>
<name>A0AAP9J964_AGRTU</name>
<dbReference type="InterPro" id="IPR036388">
    <property type="entry name" value="WH-like_DNA-bd_sf"/>
</dbReference>
<evidence type="ECO:0000256" key="4">
    <source>
        <dbReference type="SAM" id="MobiDB-lite"/>
    </source>
</evidence>
<dbReference type="InterPro" id="IPR000835">
    <property type="entry name" value="HTH_MarR-typ"/>
</dbReference>
<dbReference type="GO" id="GO:0003700">
    <property type="term" value="F:DNA-binding transcription factor activity"/>
    <property type="evidence" value="ECO:0007669"/>
    <property type="project" value="InterPro"/>
</dbReference>
<dbReference type="PANTHER" id="PTHR42756:SF1">
    <property type="entry name" value="TRANSCRIPTIONAL REPRESSOR OF EMRAB OPERON"/>
    <property type="match status" value="1"/>
</dbReference>
<keyword evidence="2" id="KW-0238">DNA-binding</keyword>
<keyword evidence="1" id="KW-0805">Transcription regulation</keyword>
<keyword evidence="3" id="KW-0804">Transcription</keyword>
<evidence type="ECO:0000256" key="2">
    <source>
        <dbReference type="ARBA" id="ARBA00023125"/>
    </source>
</evidence>
<dbReference type="SMART" id="SM00347">
    <property type="entry name" value="HTH_MARR"/>
    <property type="match status" value="1"/>
</dbReference>
<feature type="region of interest" description="Disordered" evidence="4">
    <location>
        <begin position="155"/>
        <end position="174"/>
    </location>
</feature>
<dbReference type="PANTHER" id="PTHR42756">
    <property type="entry name" value="TRANSCRIPTIONAL REGULATOR, MARR"/>
    <property type="match status" value="1"/>
</dbReference>
<dbReference type="Gene3D" id="1.10.10.10">
    <property type="entry name" value="Winged helix-like DNA-binding domain superfamily/Winged helix DNA-binding domain"/>
    <property type="match status" value="1"/>
</dbReference>